<proteinExistence type="predicted"/>
<evidence type="ECO:0000313" key="1">
    <source>
        <dbReference type="EMBL" id="KAI8023142.1"/>
    </source>
</evidence>
<organism evidence="1 2">
    <name type="scientific">Camellia lanceoleosa</name>
    <dbReference type="NCBI Taxonomy" id="1840588"/>
    <lineage>
        <taxon>Eukaryota</taxon>
        <taxon>Viridiplantae</taxon>
        <taxon>Streptophyta</taxon>
        <taxon>Embryophyta</taxon>
        <taxon>Tracheophyta</taxon>
        <taxon>Spermatophyta</taxon>
        <taxon>Magnoliopsida</taxon>
        <taxon>eudicotyledons</taxon>
        <taxon>Gunneridae</taxon>
        <taxon>Pentapetalae</taxon>
        <taxon>asterids</taxon>
        <taxon>Ericales</taxon>
        <taxon>Theaceae</taxon>
        <taxon>Camellia</taxon>
    </lineage>
</organism>
<reference evidence="1 2" key="1">
    <citation type="journal article" date="2022" name="Plant J.">
        <title>Chromosome-level genome of Camellia lanceoleosa provides a valuable resource for understanding genome evolution and self-incompatibility.</title>
        <authorList>
            <person name="Gong W."/>
            <person name="Xiao S."/>
            <person name="Wang L."/>
            <person name="Liao Z."/>
            <person name="Chang Y."/>
            <person name="Mo W."/>
            <person name="Hu G."/>
            <person name="Li W."/>
            <person name="Zhao G."/>
            <person name="Zhu H."/>
            <person name="Hu X."/>
            <person name="Ji K."/>
            <person name="Xiang X."/>
            <person name="Song Q."/>
            <person name="Yuan D."/>
            <person name="Jin S."/>
            <person name="Zhang L."/>
        </authorList>
    </citation>
    <scope>NUCLEOTIDE SEQUENCE [LARGE SCALE GENOMIC DNA]</scope>
    <source>
        <strain evidence="1">SQ_2022a</strain>
    </source>
</reference>
<protein>
    <submittedName>
        <fullName evidence="1">Uncharacterized protein</fullName>
    </submittedName>
</protein>
<accession>A0ACC0IEB1</accession>
<keyword evidence="2" id="KW-1185">Reference proteome</keyword>
<evidence type="ECO:0000313" key="2">
    <source>
        <dbReference type="Proteomes" id="UP001060215"/>
    </source>
</evidence>
<comment type="caution">
    <text evidence="1">The sequence shown here is derived from an EMBL/GenBank/DDBJ whole genome shotgun (WGS) entry which is preliminary data.</text>
</comment>
<dbReference type="Proteomes" id="UP001060215">
    <property type="component" value="Chromosome 6"/>
</dbReference>
<dbReference type="EMBL" id="CM045763">
    <property type="protein sequence ID" value="KAI8023142.1"/>
    <property type="molecule type" value="Genomic_DNA"/>
</dbReference>
<name>A0ACC0IEB1_9ERIC</name>
<sequence length="239" mass="26133">MAGPQCCSNPPLLSSNCGDGSVLQLGGLNTYVTGSPVSKAGILLISDVFGYEAPKLRKLADKIADSGFYVVVPDFFYGDPFTYENAEKPLPVWIKFHGAEKGLEDAKPVIAALKNQGISAIGAAGFCWGGKVLVKLSKPEYIQAAVMLHPSFLKLDEMKEVQVPIAILGAEVDEYCPIELLKQFEEVLASKTEVNSFVKMFPGTEHGWTVRYSDEDENAVKSAEEAHQDMLDWFTKHVK</sequence>
<gene>
    <name evidence="1" type="ORF">LOK49_LG03G01768</name>
</gene>